<dbReference type="InterPro" id="IPR023013">
    <property type="entry name" value="AGPR_AS"/>
</dbReference>
<keyword evidence="5 7" id="KW-0560">Oxidoreductase</keyword>
<feature type="domain" description="Semialdehyde dehydrogenase NAD-binding" evidence="9">
    <location>
        <begin position="73"/>
        <end position="205"/>
    </location>
</feature>
<dbReference type="Pfam" id="PF22698">
    <property type="entry name" value="Semialdhyde_dhC_1"/>
    <property type="match status" value="1"/>
</dbReference>
<feature type="active site" evidence="7 8">
    <location>
        <position position="215"/>
    </location>
</feature>
<reference evidence="11" key="1">
    <citation type="submission" date="2015-02" db="EMBL/GenBank/DDBJ databases">
        <title>Draft Genome of Frankia sp. CpI1-S.</title>
        <authorList>
            <person name="Oshone R.T."/>
            <person name="Ngom M."/>
            <person name="Ghodhbane-Gtari F."/>
            <person name="Gtari M."/>
            <person name="Morris K."/>
            <person name="Thomas K."/>
            <person name="Sen A."/>
            <person name="Tisa L.S."/>
        </authorList>
    </citation>
    <scope>NUCLEOTIDE SEQUENCE [LARGE SCALE GENOMIC DNA]</scope>
    <source>
        <strain evidence="11">CpI1-S</strain>
    </source>
</reference>
<dbReference type="Gene3D" id="3.30.360.10">
    <property type="entry name" value="Dihydrodipicolinate Reductase, domain 2"/>
    <property type="match status" value="1"/>
</dbReference>
<dbReference type="SUPFAM" id="SSF51735">
    <property type="entry name" value="NAD(P)-binding Rossmann-fold domains"/>
    <property type="match status" value="1"/>
</dbReference>
<proteinExistence type="inferred from homology"/>
<dbReference type="CDD" id="cd24148">
    <property type="entry name" value="AGPR_1_actinobacAGPR_like"/>
    <property type="match status" value="1"/>
</dbReference>
<dbReference type="Pfam" id="PF01118">
    <property type="entry name" value="Semialdhyde_dh"/>
    <property type="match status" value="1"/>
</dbReference>
<protein>
    <recommendedName>
        <fullName evidence="7">N-acetyl-gamma-glutamyl-phosphate reductase</fullName>
        <shortName evidence="7">AGPR</shortName>
        <ecNumber evidence="7">1.2.1.38</ecNumber>
    </recommendedName>
    <alternativeName>
        <fullName evidence="7">N-acetyl-glutamate semialdehyde dehydrogenase</fullName>
        <shortName evidence="7">NAGSA dehydrogenase</shortName>
    </alternativeName>
</protein>
<dbReference type="PANTHER" id="PTHR32338">
    <property type="entry name" value="N-ACETYL-GAMMA-GLUTAMYL-PHOSPHATE REDUCTASE, CHLOROPLASTIC-RELATED-RELATED"/>
    <property type="match status" value="1"/>
</dbReference>
<accession>A0A0D8BB80</accession>
<keyword evidence="11" id="KW-1185">Reference proteome</keyword>
<dbReference type="AlphaFoldDB" id="A0A0D8BB80"/>
<evidence type="ECO:0000256" key="1">
    <source>
        <dbReference type="ARBA" id="ARBA00004862"/>
    </source>
</evidence>
<dbReference type="InterPro" id="IPR000706">
    <property type="entry name" value="AGPR_type-1"/>
</dbReference>
<dbReference type="InterPro" id="IPR000534">
    <property type="entry name" value="Semialdehyde_DH_NAD-bd"/>
</dbReference>
<evidence type="ECO:0000259" key="9">
    <source>
        <dbReference type="SMART" id="SM00859"/>
    </source>
</evidence>
<comment type="similarity">
    <text evidence="7">Belongs to the NAGSA dehydrogenase family. Type 1 subfamily.</text>
</comment>
<dbReference type="InterPro" id="IPR036291">
    <property type="entry name" value="NAD(P)-bd_dom_sf"/>
</dbReference>
<name>A0A0D8BB80_9ACTN</name>
<gene>
    <name evidence="7" type="primary">argC</name>
    <name evidence="10" type="ORF">FF36_04390</name>
</gene>
<comment type="catalytic activity">
    <reaction evidence="6 7">
        <text>N-acetyl-L-glutamate 5-semialdehyde + phosphate + NADP(+) = N-acetyl-L-glutamyl 5-phosphate + NADPH + H(+)</text>
        <dbReference type="Rhea" id="RHEA:21588"/>
        <dbReference type="ChEBI" id="CHEBI:15378"/>
        <dbReference type="ChEBI" id="CHEBI:29123"/>
        <dbReference type="ChEBI" id="CHEBI:43474"/>
        <dbReference type="ChEBI" id="CHEBI:57783"/>
        <dbReference type="ChEBI" id="CHEBI:57936"/>
        <dbReference type="ChEBI" id="CHEBI:58349"/>
        <dbReference type="EC" id="1.2.1.38"/>
    </reaction>
</comment>
<dbReference type="SMART" id="SM00859">
    <property type="entry name" value="Semialdhyde_dh"/>
    <property type="match status" value="1"/>
</dbReference>
<comment type="pathway">
    <text evidence="1 7">Amino-acid biosynthesis; L-arginine biosynthesis; N(2)-acetyl-L-ornithine from L-glutamate: step 3/4.</text>
</comment>
<evidence type="ECO:0000256" key="6">
    <source>
        <dbReference type="ARBA" id="ARBA00050557"/>
    </source>
</evidence>
<comment type="caution">
    <text evidence="10">The sequence shown here is derived from an EMBL/GenBank/DDBJ whole genome shotgun (WGS) entry which is preliminary data.</text>
</comment>
<organism evidence="10 11">
    <name type="scientific">Frankia torreyi</name>
    <dbReference type="NCBI Taxonomy" id="1856"/>
    <lineage>
        <taxon>Bacteria</taxon>
        <taxon>Bacillati</taxon>
        <taxon>Actinomycetota</taxon>
        <taxon>Actinomycetes</taxon>
        <taxon>Frankiales</taxon>
        <taxon>Frankiaceae</taxon>
        <taxon>Frankia</taxon>
    </lineage>
</organism>
<sequence>MICAAQDGRARYLQRQREVNRQVRRSTPGAEGARTDVCARDRRGRAARRAARVRRMSLHAHKLVCITLHMGVTAAVAGASGYGGGELLRLLLAHPEIEIGALAANTSVGLPVTDVHPNLPDLSGRVFTDAETLAAAEADVVFLALPHGQSAAVAATLPSTVRVVDLGADHRLADPEAWRRAYGGEHAGTWTYGLPELPGARARIAASRRVAAPGCYPTASTLALAPLLAAGLVEPQDLNVVAASGTSGAGRSAKVNLLGSEVMGDLTAYKVGTHQHRPEIVQALSGVAGTAVSLSFTPVLAPLPRGILATCSGRATPGTDADAVYEALRSAYAGEPFVRVLPPGRWPHAAATLGGNAVHVQGTFDAESGRAIVVSAIDNLGKGAAGQALQCANLMLGLSETAGLTAQGIAP</sequence>
<dbReference type="GO" id="GO:0006526">
    <property type="term" value="P:L-arginine biosynthetic process"/>
    <property type="evidence" value="ECO:0007669"/>
    <property type="project" value="UniProtKB-UniRule"/>
</dbReference>
<reference evidence="10 11" key="2">
    <citation type="journal article" date="2016" name="Genome Announc.">
        <title>Permanent Draft Genome Sequences for Two Variants of Frankia sp. Strain CpI1, the First Frankia Strain Isolated from Root Nodules of Comptonia peregrina.</title>
        <authorList>
            <person name="Oshone R."/>
            <person name="Hurst S.G.IV."/>
            <person name="Abebe-Akele F."/>
            <person name="Simpson S."/>
            <person name="Morris K."/>
            <person name="Thomas W.K."/>
            <person name="Tisa L.S."/>
        </authorList>
    </citation>
    <scope>NUCLEOTIDE SEQUENCE [LARGE SCALE GENOMIC DNA]</scope>
    <source>
        <strain evidence="11">CpI1-S</strain>
    </source>
</reference>
<dbReference type="SUPFAM" id="SSF55347">
    <property type="entry name" value="Glyceraldehyde-3-phosphate dehydrogenase-like, C-terminal domain"/>
    <property type="match status" value="1"/>
</dbReference>
<dbReference type="PATRIC" id="fig|1502723.3.peg.4119"/>
<keyword evidence="3 7" id="KW-0028">Amino-acid biosynthesis</keyword>
<dbReference type="Gene3D" id="3.40.50.720">
    <property type="entry name" value="NAD(P)-binding Rossmann-like Domain"/>
    <property type="match status" value="1"/>
</dbReference>
<comment type="function">
    <text evidence="7">Catalyzes the NADPH-dependent reduction of N-acetyl-5-glutamyl phosphate to yield N-acetyl-L-glutamate 5-semialdehyde.</text>
</comment>
<dbReference type="GO" id="GO:0003942">
    <property type="term" value="F:N-acetyl-gamma-glutamyl-phosphate reductase activity"/>
    <property type="evidence" value="ECO:0007669"/>
    <property type="project" value="UniProtKB-UniRule"/>
</dbReference>
<dbReference type="EMBL" id="JYFN01000039">
    <property type="protein sequence ID" value="KJE21340.1"/>
    <property type="molecule type" value="Genomic_DNA"/>
</dbReference>
<dbReference type="InterPro" id="IPR050085">
    <property type="entry name" value="AGPR"/>
</dbReference>
<comment type="subcellular location">
    <subcellularLocation>
        <location evidence="7">Cytoplasm</location>
    </subcellularLocation>
</comment>
<evidence type="ECO:0000313" key="11">
    <source>
        <dbReference type="Proteomes" id="UP000032545"/>
    </source>
</evidence>
<keyword evidence="2 7" id="KW-0055">Arginine biosynthesis</keyword>
<evidence type="ECO:0000256" key="4">
    <source>
        <dbReference type="ARBA" id="ARBA00022857"/>
    </source>
</evidence>
<keyword evidence="7" id="KW-0963">Cytoplasm</keyword>
<evidence type="ECO:0000256" key="7">
    <source>
        <dbReference type="HAMAP-Rule" id="MF_00150"/>
    </source>
</evidence>
<dbReference type="CDD" id="cd23934">
    <property type="entry name" value="AGPR_1_C"/>
    <property type="match status" value="1"/>
</dbReference>
<evidence type="ECO:0000256" key="8">
    <source>
        <dbReference type="PROSITE-ProRule" id="PRU10010"/>
    </source>
</evidence>
<dbReference type="GO" id="GO:0005737">
    <property type="term" value="C:cytoplasm"/>
    <property type="evidence" value="ECO:0007669"/>
    <property type="project" value="UniProtKB-SubCell"/>
</dbReference>
<dbReference type="NCBIfam" id="TIGR01850">
    <property type="entry name" value="argC"/>
    <property type="match status" value="1"/>
</dbReference>
<dbReference type="GO" id="GO:0070401">
    <property type="term" value="F:NADP+ binding"/>
    <property type="evidence" value="ECO:0007669"/>
    <property type="project" value="InterPro"/>
</dbReference>
<evidence type="ECO:0000256" key="3">
    <source>
        <dbReference type="ARBA" id="ARBA00022605"/>
    </source>
</evidence>
<dbReference type="EC" id="1.2.1.38" evidence="7"/>
<dbReference type="FunFam" id="3.30.360.10:FF:000014">
    <property type="entry name" value="N-acetyl-gamma-glutamyl-phosphate reductase"/>
    <property type="match status" value="1"/>
</dbReference>
<evidence type="ECO:0000256" key="5">
    <source>
        <dbReference type="ARBA" id="ARBA00023002"/>
    </source>
</evidence>
<dbReference type="GO" id="GO:0051287">
    <property type="term" value="F:NAD binding"/>
    <property type="evidence" value="ECO:0007669"/>
    <property type="project" value="InterPro"/>
</dbReference>
<dbReference type="HAMAP" id="MF_00150">
    <property type="entry name" value="ArgC_type1"/>
    <property type="match status" value="1"/>
</dbReference>
<dbReference type="UniPathway" id="UPA00068">
    <property type="reaction ID" value="UER00108"/>
</dbReference>
<evidence type="ECO:0000313" key="10">
    <source>
        <dbReference type="EMBL" id="KJE21340.1"/>
    </source>
</evidence>
<dbReference type="InterPro" id="IPR058924">
    <property type="entry name" value="AGPR_dimerisation_dom"/>
</dbReference>
<dbReference type="PANTHER" id="PTHR32338:SF10">
    <property type="entry name" value="N-ACETYL-GAMMA-GLUTAMYL-PHOSPHATE REDUCTASE, CHLOROPLASTIC-RELATED"/>
    <property type="match status" value="1"/>
</dbReference>
<dbReference type="PROSITE" id="PS01224">
    <property type="entry name" value="ARGC"/>
    <property type="match status" value="1"/>
</dbReference>
<evidence type="ECO:0000256" key="2">
    <source>
        <dbReference type="ARBA" id="ARBA00022571"/>
    </source>
</evidence>
<dbReference type="Proteomes" id="UP000032545">
    <property type="component" value="Unassembled WGS sequence"/>
</dbReference>
<keyword evidence="4 7" id="KW-0521">NADP</keyword>